<evidence type="ECO:0000256" key="8">
    <source>
        <dbReference type="PIRSR" id="PIRSR611782-2"/>
    </source>
</evidence>
<dbReference type="PRINTS" id="PR00834">
    <property type="entry name" value="PROTEASES2C"/>
</dbReference>
<dbReference type="GO" id="GO:0006508">
    <property type="term" value="P:proteolysis"/>
    <property type="evidence" value="ECO:0007669"/>
    <property type="project" value="UniProtKB-KW"/>
</dbReference>
<dbReference type="EMBL" id="CP035107">
    <property type="protein sequence ID" value="QAR31320.1"/>
    <property type="molecule type" value="Genomic_DNA"/>
</dbReference>
<feature type="binding site" evidence="8">
    <location>
        <begin position="258"/>
        <end position="260"/>
    </location>
    <ligand>
        <name>substrate</name>
    </ligand>
</feature>
<dbReference type="PROSITE" id="PS50106">
    <property type="entry name" value="PDZ"/>
    <property type="match status" value="2"/>
</dbReference>
<evidence type="ECO:0000256" key="3">
    <source>
        <dbReference type="ARBA" id="ARBA00022729"/>
    </source>
</evidence>
<dbReference type="Pfam" id="PF13180">
    <property type="entry name" value="PDZ_2"/>
    <property type="match status" value="1"/>
</dbReference>
<dbReference type="InterPro" id="IPR001478">
    <property type="entry name" value="PDZ"/>
</dbReference>
<dbReference type="PANTHER" id="PTHR22939">
    <property type="entry name" value="SERINE PROTEASE FAMILY S1C HTRA-RELATED"/>
    <property type="match status" value="1"/>
</dbReference>
<dbReference type="Pfam" id="PF13365">
    <property type="entry name" value="Trypsin_2"/>
    <property type="match status" value="1"/>
</dbReference>
<evidence type="ECO:0000256" key="5">
    <source>
        <dbReference type="ARBA" id="ARBA00022801"/>
    </source>
</evidence>
<sequence>MKNILTYALVGVVSAGTTYGLIEYSQNNNFISNQNITTSANGSDNNNGQFATYSYTSGGTVMPDFTKAANESVNAVVSITNLQDASQRSSQQGINPFDLFNDPFFDQFFGPRNKNQRQPQRQNQSDNDPIPVGAGSGVIISSDGYIVTNNHVVKDAAKLEVTLNNKQSYVAKLIGTDPNTDLALLKIDEDNLPFLSFFNSDDLQVGEWVLAVGNPFGLTSTVTAGIVSAKGRGIGILSKNSDHPIESFIQTDAVINRGNSGGALINTNGHLVGINTAIFSETGSYAGYGFAIPSNLVKKVINDIKNYGMVQRGYVGIQGFDLSDEMRVKAYNKDKGTKLRSGRGIYITDVTPDGGAQQAGIKVGDIIVKVDGQPINTFSTLSFAVGRKSPGDKVSVEVLRDGSNKTFDVTLRDLKGNAKIRSKQDLSVSEKLGASFKALTDKQKIQYGINSGVLVESLQPNSQFAKIGINEGYIVLKINGKEVNSEKDINKILKNFKGNVSVNFVDRYGRIYTQGFSM</sequence>
<evidence type="ECO:0000313" key="12">
    <source>
        <dbReference type="Proteomes" id="UP000287701"/>
    </source>
</evidence>
<dbReference type="InterPro" id="IPR011782">
    <property type="entry name" value="Pept_S1C_Do"/>
</dbReference>
<evidence type="ECO:0000256" key="6">
    <source>
        <dbReference type="ARBA" id="ARBA00022825"/>
    </source>
</evidence>
<dbReference type="PANTHER" id="PTHR22939:SF129">
    <property type="entry name" value="SERINE PROTEASE HTRA2, MITOCHONDRIAL"/>
    <property type="match status" value="1"/>
</dbReference>
<feature type="binding site" evidence="8">
    <location>
        <position position="151"/>
    </location>
    <ligand>
        <name>substrate</name>
    </ligand>
</feature>
<dbReference type="InterPro" id="IPR009003">
    <property type="entry name" value="Peptidase_S1_PA"/>
</dbReference>
<feature type="binding site" evidence="8">
    <location>
        <position position="181"/>
    </location>
    <ligand>
        <name>substrate</name>
    </ligand>
</feature>
<feature type="compositionally biased region" description="Low complexity" evidence="9">
    <location>
        <begin position="110"/>
        <end position="124"/>
    </location>
</feature>
<dbReference type="Proteomes" id="UP000287701">
    <property type="component" value="Chromosome"/>
</dbReference>
<dbReference type="InterPro" id="IPR036034">
    <property type="entry name" value="PDZ_sf"/>
</dbReference>
<evidence type="ECO:0000313" key="11">
    <source>
        <dbReference type="EMBL" id="QAR31320.1"/>
    </source>
</evidence>
<dbReference type="SUPFAM" id="SSF50156">
    <property type="entry name" value="PDZ domain-like"/>
    <property type="match status" value="2"/>
</dbReference>
<keyword evidence="4" id="KW-0677">Repeat</keyword>
<organism evidence="11 12">
    <name type="scientific">Ornithobacterium rhinotracheale</name>
    <dbReference type="NCBI Taxonomy" id="28251"/>
    <lineage>
        <taxon>Bacteria</taxon>
        <taxon>Pseudomonadati</taxon>
        <taxon>Bacteroidota</taxon>
        <taxon>Flavobacteriia</taxon>
        <taxon>Flavobacteriales</taxon>
        <taxon>Weeksellaceae</taxon>
        <taxon>Ornithobacterium</taxon>
    </lineage>
</organism>
<feature type="active site" description="Charge relay system" evidence="7">
    <location>
        <position position="181"/>
    </location>
</feature>
<evidence type="ECO:0000256" key="1">
    <source>
        <dbReference type="ARBA" id="ARBA00010541"/>
    </source>
</evidence>
<dbReference type="NCBIfam" id="TIGR02037">
    <property type="entry name" value="degP_htrA_DO"/>
    <property type="match status" value="1"/>
</dbReference>
<evidence type="ECO:0000256" key="4">
    <source>
        <dbReference type="ARBA" id="ARBA00022737"/>
    </source>
</evidence>
<dbReference type="SUPFAM" id="SSF50494">
    <property type="entry name" value="Trypsin-like serine proteases"/>
    <property type="match status" value="1"/>
</dbReference>
<dbReference type="InterPro" id="IPR001940">
    <property type="entry name" value="Peptidase_S1C"/>
</dbReference>
<dbReference type="AlphaFoldDB" id="A0A3R5XU94"/>
<feature type="active site" description="Charge relay system" evidence="7">
    <location>
        <position position="151"/>
    </location>
</feature>
<gene>
    <name evidence="11" type="ORF">EQP59_08205</name>
</gene>
<reference evidence="11 12" key="1">
    <citation type="submission" date="2019-01" db="EMBL/GenBank/DDBJ databases">
        <title>Whole Genome of Ornithobacterium rhinotracheale FARPER-174b.</title>
        <authorList>
            <person name="Tataje-Lavanda L.A."/>
            <person name="Montalvan A."/>
            <person name="Montesinos R."/>
            <person name="Zimic M."/>
            <person name="Fernandez-Sanchez M."/>
            <person name="Fernandez-Diaz M."/>
        </authorList>
    </citation>
    <scope>NUCLEOTIDE SEQUENCE [LARGE SCALE GENOMIC DNA]</scope>
    <source>
        <strain evidence="11 12">FARPER-174b</strain>
    </source>
</reference>
<dbReference type="SMART" id="SM00228">
    <property type="entry name" value="PDZ"/>
    <property type="match status" value="2"/>
</dbReference>
<feature type="region of interest" description="Disordered" evidence="9">
    <location>
        <begin position="110"/>
        <end position="133"/>
    </location>
</feature>
<evidence type="ECO:0000256" key="2">
    <source>
        <dbReference type="ARBA" id="ARBA00022670"/>
    </source>
</evidence>
<keyword evidence="3" id="KW-0732">Signal</keyword>
<protein>
    <submittedName>
        <fullName evidence="11">Do family serine endopeptidase</fullName>
    </submittedName>
</protein>
<accession>A0A3R5XU94</accession>
<proteinExistence type="inferred from homology"/>
<dbReference type="Gene3D" id="2.30.42.10">
    <property type="match status" value="2"/>
</dbReference>
<dbReference type="Gene3D" id="2.40.10.120">
    <property type="match status" value="1"/>
</dbReference>
<evidence type="ECO:0000256" key="7">
    <source>
        <dbReference type="PIRSR" id="PIRSR611782-1"/>
    </source>
</evidence>
<feature type="domain" description="PDZ" evidence="10">
    <location>
        <begin position="408"/>
        <end position="508"/>
    </location>
</feature>
<keyword evidence="2" id="KW-0645">Protease</keyword>
<feature type="domain" description="PDZ" evidence="10">
    <location>
        <begin position="336"/>
        <end position="402"/>
    </location>
</feature>
<keyword evidence="5" id="KW-0378">Hydrolase</keyword>
<evidence type="ECO:0000259" key="10">
    <source>
        <dbReference type="PROSITE" id="PS50106"/>
    </source>
</evidence>
<feature type="active site" description="Charge relay system" evidence="7">
    <location>
        <position position="260"/>
    </location>
</feature>
<dbReference type="RefSeq" id="WP_128501755.1">
    <property type="nucleotide sequence ID" value="NZ_CP035107.1"/>
</dbReference>
<name>A0A3R5XU94_ORNRH</name>
<keyword evidence="6" id="KW-0720">Serine protease</keyword>
<dbReference type="OrthoDB" id="9758917at2"/>
<dbReference type="GO" id="GO:0004252">
    <property type="term" value="F:serine-type endopeptidase activity"/>
    <property type="evidence" value="ECO:0007669"/>
    <property type="project" value="InterPro"/>
</dbReference>
<evidence type="ECO:0000256" key="9">
    <source>
        <dbReference type="SAM" id="MobiDB-lite"/>
    </source>
</evidence>
<comment type="similarity">
    <text evidence="1">Belongs to the peptidase S1C family.</text>
</comment>